<feature type="compositionally biased region" description="Acidic residues" evidence="1">
    <location>
        <begin position="206"/>
        <end position="221"/>
    </location>
</feature>
<gene>
    <name evidence="2" type="ORF">B0H17DRAFT_1145823</name>
</gene>
<dbReference type="EMBL" id="JARKIE010000287">
    <property type="protein sequence ID" value="KAJ7657584.1"/>
    <property type="molecule type" value="Genomic_DNA"/>
</dbReference>
<accession>A0AAD7CQ59</accession>
<protein>
    <submittedName>
        <fullName evidence="2">Uncharacterized protein</fullName>
    </submittedName>
</protein>
<comment type="caution">
    <text evidence="2">The sequence shown here is derived from an EMBL/GenBank/DDBJ whole genome shotgun (WGS) entry which is preliminary data.</text>
</comment>
<evidence type="ECO:0000256" key="1">
    <source>
        <dbReference type="SAM" id="MobiDB-lite"/>
    </source>
</evidence>
<sequence length="221" mass="24603">MTVEEASVYATLAALINPSRVVPPQTQPLPPHCRLTAASTRLNAVSTPPQRRRTHLNFTQPLPRRSPKHHEQSLQSHPGSDVLALASLAGQKAAALQGCFSDFPYAQFLGGLSRTWADELDDYYDSRPDMLPEGLSMVNWWGACLGRFSTWHHWLGTVLPFLPRPFPASESLIKVKDMFRAPPSMVIEDDHDPVVKDDAEGSWDSFLDDAPDNYEPDVSVE</sequence>
<dbReference type="Proteomes" id="UP001221757">
    <property type="component" value="Unassembled WGS sequence"/>
</dbReference>
<evidence type="ECO:0000313" key="2">
    <source>
        <dbReference type="EMBL" id="KAJ7657584.1"/>
    </source>
</evidence>
<dbReference type="AlphaFoldDB" id="A0AAD7CQ59"/>
<organism evidence="2 3">
    <name type="scientific">Mycena rosella</name>
    <name type="common">Pink bonnet</name>
    <name type="synonym">Agaricus rosellus</name>
    <dbReference type="NCBI Taxonomy" id="1033263"/>
    <lineage>
        <taxon>Eukaryota</taxon>
        <taxon>Fungi</taxon>
        <taxon>Dikarya</taxon>
        <taxon>Basidiomycota</taxon>
        <taxon>Agaricomycotina</taxon>
        <taxon>Agaricomycetes</taxon>
        <taxon>Agaricomycetidae</taxon>
        <taxon>Agaricales</taxon>
        <taxon>Marasmiineae</taxon>
        <taxon>Mycenaceae</taxon>
        <taxon>Mycena</taxon>
    </lineage>
</organism>
<evidence type="ECO:0000313" key="3">
    <source>
        <dbReference type="Proteomes" id="UP001221757"/>
    </source>
</evidence>
<proteinExistence type="predicted"/>
<name>A0AAD7CQ59_MYCRO</name>
<reference evidence="2" key="1">
    <citation type="submission" date="2023-03" db="EMBL/GenBank/DDBJ databases">
        <title>Massive genome expansion in bonnet fungi (Mycena s.s.) driven by repeated elements and novel gene families across ecological guilds.</title>
        <authorList>
            <consortium name="Lawrence Berkeley National Laboratory"/>
            <person name="Harder C.B."/>
            <person name="Miyauchi S."/>
            <person name="Viragh M."/>
            <person name="Kuo A."/>
            <person name="Thoen E."/>
            <person name="Andreopoulos B."/>
            <person name="Lu D."/>
            <person name="Skrede I."/>
            <person name="Drula E."/>
            <person name="Henrissat B."/>
            <person name="Morin E."/>
            <person name="Kohler A."/>
            <person name="Barry K."/>
            <person name="LaButti K."/>
            <person name="Morin E."/>
            <person name="Salamov A."/>
            <person name="Lipzen A."/>
            <person name="Mereny Z."/>
            <person name="Hegedus B."/>
            <person name="Baldrian P."/>
            <person name="Stursova M."/>
            <person name="Weitz H."/>
            <person name="Taylor A."/>
            <person name="Grigoriev I.V."/>
            <person name="Nagy L.G."/>
            <person name="Martin F."/>
            <person name="Kauserud H."/>
        </authorList>
    </citation>
    <scope>NUCLEOTIDE SEQUENCE</scope>
    <source>
        <strain evidence="2">CBHHK067</strain>
    </source>
</reference>
<feature type="region of interest" description="Disordered" evidence="1">
    <location>
        <begin position="42"/>
        <end position="76"/>
    </location>
</feature>
<keyword evidence="3" id="KW-1185">Reference proteome</keyword>
<feature type="region of interest" description="Disordered" evidence="1">
    <location>
        <begin position="202"/>
        <end position="221"/>
    </location>
</feature>